<dbReference type="Proteomes" id="UP001589702">
    <property type="component" value="Unassembled WGS sequence"/>
</dbReference>
<dbReference type="RefSeq" id="WP_234750404.1">
    <property type="nucleotide sequence ID" value="NZ_BAAAWN010000001.1"/>
</dbReference>
<protein>
    <submittedName>
        <fullName evidence="2">Uncharacterized protein</fullName>
    </submittedName>
</protein>
<reference evidence="2 3" key="1">
    <citation type="submission" date="2024-09" db="EMBL/GenBank/DDBJ databases">
        <authorList>
            <person name="Sun Q."/>
            <person name="Mori K."/>
        </authorList>
    </citation>
    <scope>NUCLEOTIDE SEQUENCE [LARGE SCALE GENOMIC DNA]</scope>
    <source>
        <strain evidence="2 3">JCM 1334</strain>
    </source>
</reference>
<evidence type="ECO:0000313" key="2">
    <source>
        <dbReference type="EMBL" id="MFB9821941.1"/>
    </source>
</evidence>
<organism evidence="2 3">
    <name type="scientific">Arthrobacter ramosus</name>
    <dbReference type="NCBI Taxonomy" id="1672"/>
    <lineage>
        <taxon>Bacteria</taxon>
        <taxon>Bacillati</taxon>
        <taxon>Actinomycetota</taxon>
        <taxon>Actinomycetes</taxon>
        <taxon>Micrococcales</taxon>
        <taxon>Micrococcaceae</taxon>
        <taxon>Arthrobacter</taxon>
    </lineage>
</organism>
<name>A0ABV5Y4M1_ARTRM</name>
<feature type="compositionally biased region" description="Basic residues" evidence="1">
    <location>
        <begin position="162"/>
        <end position="173"/>
    </location>
</feature>
<sequence length="184" mass="20028">MARQRYRVVNAVPALRDKELVSAFRYGQLFNQHLRRTLPGMAPLEGTRFSSGDVSTNNYFLRTLMRDDNPPTEEDLRNALDDVRRLPGVLNDGRVAGALDKAKIQAAVEAVIMGQVLQAGPGSTAPASAVSVQKRGAQGGATGQEGAQTGPPPRAEPEERRGRRHRRAVRRIQGRGMGARAPPR</sequence>
<accession>A0ABV5Y4M1</accession>
<dbReference type="EMBL" id="JBHMBC010000039">
    <property type="protein sequence ID" value="MFB9821941.1"/>
    <property type="molecule type" value="Genomic_DNA"/>
</dbReference>
<evidence type="ECO:0000313" key="3">
    <source>
        <dbReference type="Proteomes" id="UP001589702"/>
    </source>
</evidence>
<keyword evidence="3" id="KW-1185">Reference proteome</keyword>
<evidence type="ECO:0000256" key="1">
    <source>
        <dbReference type="SAM" id="MobiDB-lite"/>
    </source>
</evidence>
<feature type="region of interest" description="Disordered" evidence="1">
    <location>
        <begin position="120"/>
        <end position="184"/>
    </location>
</feature>
<comment type="caution">
    <text evidence="2">The sequence shown here is derived from an EMBL/GenBank/DDBJ whole genome shotgun (WGS) entry which is preliminary data.</text>
</comment>
<gene>
    <name evidence="2" type="ORF">ACFFP1_20920</name>
</gene>
<proteinExistence type="predicted"/>